<dbReference type="RefSeq" id="WP_062061279.1">
    <property type="nucleotide sequence ID" value="NZ_CP013264.1"/>
</dbReference>
<proteinExistence type="predicted"/>
<name>A0A0S3EUV7_9SPHN</name>
<dbReference type="AlphaFoldDB" id="A0A0S3EUV7"/>
<keyword evidence="2" id="KW-1185">Reference proteome</keyword>
<evidence type="ECO:0000313" key="1">
    <source>
        <dbReference type="EMBL" id="ALR19210.1"/>
    </source>
</evidence>
<organism evidence="1 2">
    <name type="scientific">Sphingobium baderi</name>
    <dbReference type="NCBI Taxonomy" id="1332080"/>
    <lineage>
        <taxon>Bacteria</taxon>
        <taxon>Pseudomonadati</taxon>
        <taxon>Pseudomonadota</taxon>
        <taxon>Alphaproteobacteria</taxon>
        <taxon>Sphingomonadales</taxon>
        <taxon>Sphingomonadaceae</taxon>
        <taxon>Sphingobium</taxon>
    </lineage>
</organism>
<dbReference type="EMBL" id="CP013264">
    <property type="protein sequence ID" value="ALR19210.1"/>
    <property type="molecule type" value="Genomic_DNA"/>
</dbReference>
<gene>
    <name evidence="1" type="ORF">ATN00_01700</name>
</gene>
<accession>A0A0S3EUV7</accession>
<dbReference type="STRING" id="1332080.ATN00_01700"/>
<dbReference type="OrthoDB" id="9803810at2"/>
<dbReference type="KEGG" id="sbd:ATN00_01700"/>
<reference evidence="1 2" key="1">
    <citation type="submission" date="2015-11" db="EMBL/GenBank/DDBJ databases">
        <title>A Two-component Flavoprotein Monooxygenase System MeaXY Responsible for para-Hydroxylation of 2-Methyl-6-ethylaniline and 2,6-Diethylaniline in Sphingobium baderi DE-13.</title>
        <authorList>
            <person name="Cheng M."/>
            <person name="Meng Q."/>
            <person name="Yang Y."/>
            <person name="Chu C."/>
            <person name="Yan X."/>
            <person name="He J."/>
            <person name="Li S."/>
        </authorList>
    </citation>
    <scope>NUCLEOTIDE SEQUENCE [LARGE SCALE GENOMIC DNA]</scope>
    <source>
        <strain evidence="1 2">DE-13</strain>
    </source>
</reference>
<sequence>MLKLAKLPDRTPVKIGITVTPDIAHALADYAALYNCTYADKAEVADLIPAMLETFLASDRAFAKARKEMEAGT</sequence>
<protein>
    <submittedName>
        <fullName evidence="1">Transposase</fullName>
    </submittedName>
</protein>
<evidence type="ECO:0000313" key="2">
    <source>
        <dbReference type="Proteomes" id="UP000056968"/>
    </source>
</evidence>
<dbReference type="InterPro" id="IPR018733">
    <property type="entry name" value="DUF2274"/>
</dbReference>
<dbReference type="Pfam" id="PF10038">
    <property type="entry name" value="DUF2274"/>
    <property type="match status" value="1"/>
</dbReference>
<dbReference type="Proteomes" id="UP000056968">
    <property type="component" value="Chromosome"/>
</dbReference>